<dbReference type="GO" id="GO:0022627">
    <property type="term" value="C:cytosolic small ribosomal subunit"/>
    <property type="evidence" value="ECO:0007669"/>
    <property type="project" value="TreeGrafter"/>
</dbReference>
<feature type="coiled-coil region" evidence="2">
    <location>
        <begin position="76"/>
        <end position="103"/>
    </location>
</feature>
<dbReference type="InterPro" id="IPR003489">
    <property type="entry name" value="RHF/RaiA"/>
</dbReference>
<organism evidence="4">
    <name type="scientific">hydrothermal vent metagenome</name>
    <dbReference type="NCBI Taxonomy" id="652676"/>
    <lineage>
        <taxon>unclassified sequences</taxon>
        <taxon>metagenomes</taxon>
        <taxon>ecological metagenomes</taxon>
    </lineage>
</organism>
<dbReference type="InterPro" id="IPR032528">
    <property type="entry name" value="Ribosom_S30AE_C"/>
</dbReference>
<sequence length="195" mass="22038">MNIIVTGKQMDIGESLKSYVEGHIDGIVDKYFENTIDSIEGTVTISKNAHLHRADCHVHLGHGVYLQSHAEEKDVYAAFDSAAEKMEKRLRRYKRRLTNHHKDRPNDTMGVPAQYNVFEAEQEAASEPDENLQPAIIAEMQLDIPEVSVSDAVMRLDLGELQTLMFRNSGHGGLNVVYRRTDGNIGWIDPKIDHK</sequence>
<dbReference type="InterPro" id="IPR034694">
    <property type="entry name" value="HPF_long/plastid"/>
</dbReference>
<protein>
    <submittedName>
        <fullName evidence="4">Ribosome hibernation promoting factor Hpf</fullName>
    </submittedName>
</protein>
<dbReference type="PANTHER" id="PTHR33231">
    <property type="entry name" value="30S RIBOSOMAL PROTEIN"/>
    <property type="match status" value="1"/>
</dbReference>
<dbReference type="Pfam" id="PF02482">
    <property type="entry name" value="Ribosomal_S30AE"/>
    <property type="match status" value="1"/>
</dbReference>
<gene>
    <name evidence="4" type="ORF">MNBD_ALPHA03-694</name>
</gene>
<dbReference type="Gene3D" id="3.30.160.100">
    <property type="entry name" value="Ribosome hibernation promotion factor-like"/>
    <property type="match status" value="1"/>
</dbReference>
<accession>A0A3B1B0D7</accession>
<dbReference type="InterPro" id="IPR050574">
    <property type="entry name" value="HPF/YfiA_ribosome-assoc"/>
</dbReference>
<dbReference type="GO" id="GO:0045900">
    <property type="term" value="P:negative regulation of translational elongation"/>
    <property type="evidence" value="ECO:0007669"/>
    <property type="project" value="TreeGrafter"/>
</dbReference>
<keyword evidence="1" id="KW-0810">Translation regulation</keyword>
<dbReference type="NCBIfam" id="TIGR00741">
    <property type="entry name" value="yfiA"/>
    <property type="match status" value="1"/>
</dbReference>
<dbReference type="InterPro" id="IPR038416">
    <property type="entry name" value="Ribosom_S30AE_C_sf"/>
</dbReference>
<feature type="domain" description="Sigma 54 modulation/S30EA ribosomal protein C-terminal" evidence="3">
    <location>
        <begin position="133"/>
        <end position="186"/>
    </location>
</feature>
<dbReference type="EMBL" id="UOFW01000116">
    <property type="protein sequence ID" value="VAX04908.1"/>
    <property type="molecule type" value="Genomic_DNA"/>
</dbReference>
<dbReference type="InterPro" id="IPR036567">
    <property type="entry name" value="RHF-like"/>
</dbReference>
<keyword evidence="2" id="KW-0175">Coiled coil</keyword>
<evidence type="ECO:0000256" key="1">
    <source>
        <dbReference type="ARBA" id="ARBA00022845"/>
    </source>
</evidence>
<evidence type="ECO:0000313" key="4">
    <source>
        <dbReference type="EMBL" id="VAX04908.1"/>
    </source>
</evidence>
<reference evidence="4" key="1">
    <citation type="submission" date="2018-06" db="EMBL/GenBank/DDBJ databases">
        <authorList>
            <person name="Zhirakovskaya E."/>
        </authorList>
    </citation>
    <scope>NUCLEOTIDE SEQUENCE</scope>
</reference>
<dbReference type="GO" id="GO:0043024">
    <property type="term" value="F:ribosomal small subunit binding"/>
    <property type="evidence" value="ECO:0007669"/>
    <property type="project" value="TreeGrafter"/>
</dbReference>
<dbReference type="HAMAP" id="MF_00839">
    <property type="entry name" value="HPF"/>
    <property type="match status" value="1"/>
</dbReference>
<dbReference type="Gene3D" id="3.30.505.50">
    <property type="entry name" value="Sigma 54 modulation/S30EA ribosomal protein, C-terminal domain"/>
    <property type="match status" value="1"/>
</dbReference>
<dbReference type="PANTHER" id="PTHR33231:SF1">
    <property type="entry name" value="30S RIBOSOMAL PROTEIN"/>
    <property type="match status" value="1"/>
</dbReference>
<dbReference type="SUPFAM" id="SSF69754">
    <property type="entry name" value="Ribosome binding protein Y (YfiA homologue)"/>
    <property type="match status" value="1"/>
</dbReference>
<dbReference type="AlphaFoldDB" id="A0A3B1B0D7"/>
<evidence type="ECO:0000259" key="3">
    <source>
        <dbReference type="Pfam" id="PF16321"/>
    </source>
</evidence>
<dbReference type="Pfam" id="PF16321">
    <property type="entry name" value="Ribosom_S30AE_C"/>
    <property type="match status" value="1"/>
</dbReference>
<dbReference type="CDD" id="cd00552">
    <property type="entry name" value="RaiA"/>
    <property type="match status" value="1"/>
</dbReference>
<name>A0A3B1B0D7_9ZZZZ</name>
<proteinExistence type="inferred from homology"/>
<evidence type="ECO:0000256" key="2">
    <source>
        <dbReference type="SAM" id="Coils"/>
    </source>
</evidence>